<accession>A0A4C1U6C8</accession>
<keyword evidence="3" id="KW-1185">Reference proteome</keyword>
<sequence>MREPETENLGLTSVNQKLHVRGKTPKVYSNLTALYKFCLILFEEPYLLAHFSRREREKNGIRGSGRWGLRLRWEKEEETKGKKRERKQECNEVTERERK</sequence>
<dbReference type="AlphaFoldDB" id="A0A4C1U6C8"/>
<comment type="caution">
    <text evidence="2">The sequence shown here is derived from an EMBL/GenBank/DDBJ whole genome shotgun (WGS) entry which is preliminary data.</text>
</comment>
<dbReference type="EMBL" id="BGZK01000133">
    <property type="protein sequence ID" value="GBP21859.1"/>
    <property type="molecule type" value="Genomic_DNA"/>
</dbReference>
<evidence type="ECO:0000313" key="3">
    <source>
        <dbReference type="Proteomes" id="UP000299102"/>
    </source>
</evidence>
<organism evidence="2 3">
    <name type="scientific">Eumeta variegata</name>
    <name type="common">Bagworm moth</name>
    <name type="synonym">Eumeta japonica</name>
    <dbReference type="NCBI Taxonomy" id="151549"/>
    <lineage>
        <taxon>Eukaryota</taxon>
        <taxon>Metazoa</taxon>
        <taxon>Ecdysozoa</taxon>
        <taxon>Arthropoda</taxon>
        <taxon>Hexapoda</taxon>
        <taxon>Insecta</taxon>
        <taxon>Pterygota</taxon>
        <taxon>Neoptera</taxon>
        <taxon>Endopterygota</taxon>
        <taxon>Lepidoptera</taxon>
        <taxon>Glossata</taxon>
        <taxon>Ditrysia</taxon>
        <taxon>Tineoidea</taxon>
        <taxon>Psychidae</taxon>
        <taxon>Oiketicinae</taxon>
        <taxon>Eumeta</taxon>
    </lineage>
</organism>
<proteinExistence type="predicted"/>
<evidence type="ECO:0000256" key="1">
    <source>
        <dbReference type="SAM" id="MobiDB-lite"/>
    </source>
</evidence>
<evidence type="ECO:0000313" key="2">
    <source>
        <dbReference type="EMBL" id="GBP21859.1"/>
    </source>
</evidence>
<protein>
    <submittedName>
        <fullName evidence="2">Uncharacterized protein</fullName>
    </submittedName>
</protein>
<dbReference type="Proteomes" id="UP000299102">
    <property type="component" value="Unassembled WGS sequence"/>
</dbReference>
<gene>
    <name evidence="2" type="ORF">EVAR_6831_1</name>
</gene>
<reference evidence="2 3" key="1">
    <citation type="journal article" date="2019" name="Commun. Biol.">
        <title>The bagworm genome reveals a unique fibroin gene that provides high tensile strength.</title>
        <authorList>
            <person name="Kono N."/>
            <person name="Nakamura H."/>
            <person name="Ohtoshi R."/>
            <person name="Tomita M."/>
            <person name="Numata K."/>
            <person name="Arakawa K."/>
        </authorList>
    </citation>
    <scope>NUCLEOTIDE SEQUENCE [LARGE SCALE GENOMIC DNA]</scope>
</reference>
<feature type="region of interest" description="Disordered" evidence="1">
    <location>
        <begin position="76"/>
        <end position="99"/>
    </location>
</feature>
<name>A0A4C1U6C8_EUMVA</name>